<organism evidence="3 4">
    <name type="scientific">Subtercola lobariae</name>
    <dbReference type="NCBI Taxonomy" id="1588641"/>
    <lineage>
        <taxon>Bacteria</taxon>
        <taxon>Bacillati</taxon>
        <taxon>Actinomycetota</taxon>
        <taxon>Actinomycetes</taxon>
        <taxon>Micrococcales</taxon>
        <taxon>Microbacteriaceae</taxon>
        <taxon>Subtercola</taxon>
    </lineage>
</organism>
<dbReference type="InterPro" id="IPR036661">
    <property type="entry name" value="Luciferase-like_sf"/>
</dbReference>
<dbReference type="AlphaFoldDB" id="A0A917B466"/>
<evidence type="ECO:0000313" key="3">
    <source>
        <dbReference type="EMBL" id="GGF17464.1"/>
    </source>
</evidence>
<evidence type="ECO:0000313" key="4">
    <source>
        <dbReference type="Proteomes" id="UP000598775"/>
    </source>
</evidence>
<gene>
    <name evidence="3" type="ORF">GCM10011399_08980</name>
</gene>
<name>A0A917B466_9MICO</name>
<dbReference type="GO" id="GO:0016705">
    <property type="term" value="F:oxidoreductase activity, acting on paired donors, with incorporation or reduction of molecular oxygen"/>
    <property type="evidence" value="ECO:0007669"/>
    <property type="project" value="InterPro"/>
</dbReference>
<comment type="similarity">
    <text evidence="1">To bacterial alkanal monooxygenase alpha and beta chains.</text>
</comment>
<dbReference type="FunFam" id="3.20.20.30:FF:000002">
    <property type="entry name" value="LLM class flavin-dependent oxidoreductase"/>
    <property type="match status" value="1"/>
</dbReference>
<dbReference type="EMBL" id="BMGP01000002">
    <property type="protein sequence ID" value="GGF17464.1"/>
    <property type="molecule type" value="Genomic_DNA"/>
</dbReference>
<comment type="caution">
    <text evidence="3">The sequence shown here is derived from an EMBL/GenBank/DDBJ whole genome shotgun (WGS) entry which is preliminary data.</text>
</comment>
<dbReference type="InterPro" id="IPR019949">
    <property type="entry name" value="CmoO-like"/>
</dbReference>
<dbReference type="PANTHER" id="PTHR30137:SF6">
    <property type="entry name" value="LUCIFERASE-LIKE MONOOXYGENASE"/>
    <property type="match status" value="1"/>
</dbReference>
<dbReference type="NCBIfam" id="TIGR03558">
    <property type="entry name" value="oxido_grp_1"/>
    <property type="match status" value="1"/>
</dbReference>
<accession>A0A917B466</accession>
<dbReference type="RefSeq" id="WP_188674493.1">
    <property type="nucleotide sequence ID" value="NZ_BMGP01000002.1"/>
</dbReference>
<sequence length="337" mass="36078">MSIPLSILDLAPIAPGETARKTFAASVALAQTAEKHGYRRVWYAEHHNMPTIASSATSILIGHVAAQTSTIRLGAGGIMLPNHAPLTIAEQFGTLETLTPGRIDLGLGRAPGSDQVTMHAMRRDASSAETFPQDVLELQGYLWGESRVPGVQAVPRASTRVPLYILGSSLFGAQLAAMLGLPYAFASHFSPDALFEAVATYRSEFRPAELTGTGELSEPHVIVGANVIASEDGEDARRQFDITRRSRVRSMISRGPAAPEYSDEQIDAFLTTANGRHIANMMKYSVAGTPDEVRAFLENFAAQTGADEIIVGHQSPRLADRLRSVELTADAMLGAAV</sequence>
<dbReference type="PANTHER" id="PTHR30137">
    <property type="entry name" value="LUCIFERASE-LIKE MONOOXYGENASE"/>
    <property type="match status" value="1"/>
</dbReference>
<reference evidence="3 4" key="1">
    <citation type="journal article" date="2014" name="Int. J. Syst. Evol. Microbiol.">
        <title>Complete genome sequence of Corynebacterium casei LMG S-19264T (=DSM 44701T), isolated from a smear-ripened cheese.</title>
        <authorList>
            <consortium name="US DOE Joint Genome Institute (JGI-PGF)"/>
            <person name="Walter F."/>
            <person name="Albersmeier A."/>
            <person name="Kalinowski J."/>
            <person name="Ruckert C."/>
        </authorList>
    </citation>
    <scope>NUCLEOTIDE SEQUENCE [LARGE SCALE GENOMIC DNA]</scope>
    <source>
        <strain evidence="3 4">CGMCC 1.12976</strain>
    </source>
</reference>
<proteinExistence type="predicted"/>
<protein>
    <submittedName>
        <fullName evidence="3">Luciferase-like protein</fullName>
    </submittedName>
</protein>
<dbReference type="InterPro" id="IPR011251">
    <property type="entry name" value="Luciferase-like_dom"/>
</dbReference>
<dbReference type="GO" id="GO:0005829">
    <property type="term" value="C:cytosol"/>
    <property type="evidence" value="ECO:0007669"/>
    <property type="project" value="TreeGrafter"/>
</dbReference>
<dbReference type="SUPFAM" id="SSF51679">
    <property type="entry name" value="Bacterial luciferase-like"/>
    <property type="match status" value="1"/>
</dbReference>
<dbReference type="Proteomes" id="UP000598775">
    <property type="component" value="Unassembled WGS sequence"/>
</dbReference>
<evidence type="ECO:0000259" key="2">
    <source>
        <dbReference type="Pfam" id="PF00296"/>
    </source>
</evidence>
<dbReference type="InterPro" id="IPR050766">
    <property type="entry name" value="Bact_Lucif_Oxidored"/>
</dbReference>
<evidence type="ECO:0000256" key="1">
    <source>
        <dbReference type="ARBA" id="ARBA00007789"/>
    </source>
</evidence>
<dbReference type="Gene3D" id="3.20.20.30">
    <property type="entry name" value="Luciferase-like domain"/>
    <property type="match status" value="1"/>
</dbReference>
<feature type="domain" description="Luciferase-like" evidence="2">
    <location>
        <begin position="7"/>
        <end position="307"/>
    </location>
</feature>
<dbReference type="Pfam" id="PF00296">
    <property type="entry name" value="Bac_luciferase"/>
    <property type="match status" value="1"/>
</dbReference>
<keyword evidence="4" id="KW-1185">Reference proteome</keyword>